<evidence type="ECO:0000313" key="13">
    <source>
        <dbReference type="Proteomes" id="UP001283341"/>
    </source>
</evidence>
<evidence type="ECO:0000256" key="7">
    <source>
        <dbReference type="ARBA" id="ARBA00023136"/>
    </source>
</evidence>
<accession>A0AAE0M887</accession>
<dbReference type="GO" id="GO:0006914">
    <property type="term" value="P:autophagy"/>
    <property type="evidence" value="ECO:0007669"/>
    <property type="project" value="TreeGrafter"/>
</dbReference>
<evidence type="ECO:0000256" key="9">
    <source>
        <dbReference type="SAM" id="MobiDB-lite"/>
    </source>
</evidence>
<proteinExistence type="inferred from homology"/>
<name>A0AAE0M887_9PEZI</name>
<comment type="similarity">
    <text evidence="2">Belongs to the COG3 family.</text>
</comment>
<feature type="domain" description="Conserved oligomeric Golgi complex subunit 3 C-terminal" evidence="11">
    <location>
        <begin position="316"/>
        <end position="636"/>
    </location>
</feature>
<dbReference type="InterPro" id="IPR048685">
    <property type="entry name" value="COG3_C"/>
</dbReference>
<keyword evidence="13" id="KW-1185">Reference proteome</keyword>
<comment type="subcellular location">
    <subcellularLocation>
        <location evidence="1">Golgi apparatus membrane</location>
        <topology evidence="1">Peripheral membrane protein</topology>
    </subcellularLocation>
</comment>
<sequence>MYEDSWYSFVPEIQQRRGPSAVSSTQAAGPGHRRKESLLQQPNCAGDHADAANPLPALFEDREDTNAPPQALVIQRAKSYSDFCDIVTPRLVSQSSKKLRKQRRRQNHSTQWEALALSIPETGLVEAVEDGLQPDVLKEELLKASQQEYLLYHDQLEMTERHLGTLVDDANSALRMLESLCQSFRAVEDQTTSFQSQCDDLLTEQKRLEELADEIGTDLYYYGYLDNVIRRLNAPGAGRLVDDEVFGEVLANLDSCIAFMTKNNLYRDAESYLTRYQSLLTKALHLLEVGFTNRLEKVSSEISRQIAATQSESARHALAYGRFEEILMDSYSLIPNIQIVIMSAYDQYGQPKAGLNSDIYTNTANNLFHAFLDIRDRDLKPIVQHELDAFKQDLKDTSLETALRNFVKQCFERSYIEAALFRKIFSIEPHYSPEARSAFAALKSHQRSLVTGTNIAPIATNLQSTLQARDLGTVCHVIGWITSEYLLVDYDEDESPFAAHCRELASRILAEHLWTFTDAFFEAEIARSISRAVVKPEELKIGPMVGGNATSNAFPPVKRAVELLGMFDQSMPKERCQRNSPVVFKIVKESMAALHRADTRIRSSKNGTDSDLFMIKNLLILKNELLSLEIGDIRSSQVAGMGLQHFGQIWDTISSSSPLNLVGSILTSFTSYIPGSSLWSRSGTPTPRAATPSAQIDNTQHDAGEQLDGLLRQSIYAFTRRWATTINEARNPQSNKLGEKNLAKIERELDEMLERVFTTQPEVVAKLKEAIQIEAQAQSEAARESQKGGSRITRV</sequence>
<evidence type="ECO:0000256" key="1">
    <source>
        <dbReference type="ARBA" id="ARBA00004395"/>
    </source>
</evidence>
<dbReference type="EMBL" id="JAUEDM010000003">
    <property type="protein sequence ID" value="KAK3321574.1"/>
    <property type="molecule type" value="Genomic_DNA"/>
</dbReference>
<dbReference type="AlphaFoldDB" id="A0AAE0M887"/>
<feature type="domain" description="Conserved oligomeric Golgi complex subunit 3 N-terminal" evidence="10">
    <location>
        <begin position="152"/>
        <end position="296"/>
    </location>
</feature>
<comment type="caution">
    <text evidence="12">The sequence shown here is derived from an EMBL/GenBank/DDBJ whole genome shotgun (WGS) entry which is preliminary data.</text>
</comment>
<evidence type="ECO:0000259" key="11">
    <source>
        <dbReference type="Pfam" id="PF20671"/>
    </source>
</evidence>
<dbReference type="Proteomes" id="UP001283341">
    <property type="component" value="Unassembled WGS sequence"/>
</dbReference>
<dbReference type="GO" id="GO:0006886">
    <property type="term" value="P:intracellular protein transport"/>
    <property type="evidence" value="ECO:0007669"/>
    <property type="project" value="InterPro"/>
</dbReference>
<dbReference type="GO" id="GO:0006891">
    <property type="term" value="P:intra-Golgi vesicle-mediated transport"/>
    <property type="evidence" value="ECO:0007669"/>
    <property type="project" value="TreeGrafter"/>
</dbReference>
<dbReference type="GO" id="GO:0000139">
    <property type="term" value="C:Golgi membrane"/>
    <property type="evidence" value="ECO:0007669"/>
    <property type="project" value="UniProtKB-SubCell"/>
</dbReference>
<keyword evidence="6" id="KW-0333">Golgi apparatus</keyword>
<keyword evidence="4" id="KW-0813">Transport</keyword>
<dbReference type="PANTHER" id="PTHR13302:SF8">
    <property type="entry name" value="CONSERVED OLIGOMERIC GOLGI COMPLEX SUBUNIT 3"/>
    <property type="match status" value="1"/>
</dbReference>
<dbReference type="GO" id="GO:0017119">
    <property type="term" value="C:Golgi transport complex"/>
    <property type="evidence" value="ECO:0007669"/>
    <property type="project" value="TreeGrafter"/>
</dbReference>
<evidence type="ECO:0000256" key="5">
    <source>
        <dbReference type="ARBA" id="ARBA00022927"/>
    </source>
</evidence>
<evidence type="ECO:0000313" key="12">
    <source>
        <dbReference type="EMBL" id="KAK3321574.1"/>
    </source>
</evidence>
<evidence type="ECO:0000256" key="8">
    <source>
        <dbReference type="ARBA" id="ARBA00031339"/>
    </source>
</evidence>
<evidence type="ECO:0000256" key="3">
    <source>
        <dbReference type="ARBA" id="ARBA00020976"/>
    </source>
</evidence>
<reference evidence="12" key="1">
    <citation type="journal article" date="2023" name="Mol. Phylogenet. Evol.">
        <title>Genome-scale phylogeny and comparative genomics of the fungal order Sordariales.</title>
        <authorList>
            <person name="Hensen N."/>
            <person name="Bonometti L."/>
            <person name="Westerberg I."/>
            <person name="Brannstrom I.O."/>
            <person name="Guillou S."/>
            <person name="Cros-Aarteil S."/>
            <person name="Calhoun S."/>
            <person name="Haridas S."/>
            <person name="Kuo A."/>
            <person name="Mondo S."/>
            <person name="Pangilinan J."/>
            <person name="Riley R."/>
            <person name="LaButti K."/>
            <person name="Andreopoulos B."/>
            <person name="Lipzen A."/>
            <person name="Chen C."/>
            <person name="Yan M."/>
            <person name="Daum C."/>
            <person name="Ng V."/>
            <person name="Clum A."/>
            <person name="Steindorff A."/>
            <person name="Ohm R.A."/>
            <person name="Martin F."/>
            <person name="Silar P."/>
            <person name="Natvig D.O."/>
            <person name="Lalanne C."/>
            <person name="Gautier V."/>
            <person name="Ament-Velasquez S.L."/>
            <person name="Kruys A."/>
            <person name="Hutchinson M.I."/>
            <person name="Powell A.J."/>
            <person name="Barry K."/>
            <person name="Miller A.N."/>
            <person name="Grigoriev I.V."/>
            <person name="Debuchy R."/>
            <person name="Gladieux P."/>
            <person name="Hiltunen Thoren M."/>
            <person name="Johannesson H."/>
        </authorList>
    </citation>
    <scope>NUCLEOTIDE SEQUENCE</scope>
    <source>
        <strain evidence="12">CBS 118394</strain>
    </source>
</reference>
<dbReference type="Pfam" id="PF04136">
    <property type="entry name" value="COG3_N"/>
    <property type="match status" value="1"/>
</dbReference>
<keyword evidence="7" id="KW-0472">Membrane</keyword>
<dbReference type="InterPro" id="IPR007265">
    <property type="entry name" value="COG_su3"/>
</dbReference>
<dbReference type="PANTHER" id="PTHR13302">
    <property type="entry name" value="CONSERVED OLIGOMERIC GOLGI COMPLEX COMPONENT 3"/>
    <property type="match status" value="1"/>
</dbReference>
<dbReference type="GO" id="GO:0007030">
    <property type="term" value="P:Golgi organization"/>
    <property type="evidence" value="ECO:0007669"/>
    <property type="project" value="TreeGrafter"/>
</dbReference>
<dbReference type="Pfam" id="PF20671">
    <property type="entry name" value="COG3_C"/>
    <property type="match status" value="1"/>
</dbReference>
<protein>
    <recommendedName>
        <fullName evidence="3">Conserved oligomeric Golgi complex subunit 3</fullName>
    </recommendedName>
    <alternativeName>
        <fullName evidence="8">Component of oligomeric Golgi complex 3</fullName>
    </alternativeName>
</protein>
<gene>
    <name evidence="12" type="ORF">B0H66DRAFT_574162</name>
</gene>
<feature type="region of interest" description="Disordered" evidence="9">
    <location>
        <begin position="15"/>
        <end position="52"/>
    </location>
</feature>
<evidence type="ECO:0000259" key="10">
    <source>
        <dbReference type="Pfam" id="PF04136"/>
    </source>
</evidence>
<evidence type="ECO:0000256" key="6">
    <source>
        <dbReference type="ARBA" id="ARBA00023034"/>
    </source>
</evidence>
<evidence type="ECO:0000256" key="4">
    <source>
        <dbReference type="ARBA" id="ARBA00022448"/>
    </source>
</evidence>
<feature type="region of interest" description="Disordered" evidence="9">
    <location>
        <begin position="775"/>
        <end position="795"/>
    </location>
</feature>
<keyword evidence="5" id="KW-0653">Protein transport</keyword>
<dbReference type="InterPro" id="IPR048320">
    <property type="entry name" value="COG3_N"/>
</dbReference>
<organism evidence="12 13">
    <name type="scientific">Apodospora peruviana</name>
    <dbReference type="NCBI Taxonomy" id="516989"/>
    <lineage>
        <taxon>Eukaryota</taxon>
        <taxon>Fungi</taxon>
        <taxon>Dikarya</taxon>
        <taxon>Ascomycota</taxon>
        <taxon>Pezizomycotina</taxon>
        <taxon>Sordariomycetes</taxon>
        <taxon>Sordariomycetidae</taxon>
        <taxon>Sordariales</taxon>
        <taxon>Lasiosphaeriaceae</taxon>
        <taxon>Apodospora</taxon>
    </lineage>
</organism>
<evidence type="ECO:0000256" key="2">
    <source>
        <dbReference type="ARBA" id="ARBA00009936"/>
    </source>
</evidence>
<dbReference type="GO" id="GO:0005801">
    <property type="term" value="C:cis-Golgi network"/>
    <property type="evidence" value="ECO:0007669"/>
    <property type="project" value="InterPro"/>
</dbReference>
<reference evidence="12" key="2">
    <citation type="submission" date="2023-06" db="EMBL/GenBank/DDBJ databases">
        <authorList>
            <consortium name="Lawrence Berkeley National Laboratory"/>
            <person name="Haridas S."/>
            <person name="Hensen N."/>
            <person name="Bonometti L."/>
            <person name="Westerberg I."/>
            <person name="Brannstrom I.O."/>
            <person name="Guillou S."/>
            <person name="Cros-Aarteil S."/>
            <person name="Calhoun S."/>
            <person name="Kuo A."/>
            <person name="Mondo S."/>
            <person name="Pangilinan J."/>
            <person name="Riley R."/>
            <person name="Labutti K."/>
            <person name="Andreopoulos B."/>
            <person name="Lipzen A."/>
            <person name="Chen C."/>
            <person name="Yanf M."/>
            <person name="Daum C."/>
            <person name="Ng V."/>
            <person name="Clum A."/>
            <person name="Steindorff A."/>
            <person name="Ohm R."/>
            <person name="Martin F."/>
            <person name="Silar P."/>
            <person name="Natvig D."/>
            <person name="Lalanne C."/>
            <person name="Gautier V."/>
            <person name="Ament-Velasquez S.L."/>
            <person name="Kruys A."/>
            <person name="Hutchinson M.I."/>
            <person name="Powell A.J."/>
            <person name="Barry K."/>
            <person name="Miller A.N."/>
            <person name="Grigoriev I.V."/>
            <person name="Debuchy R."/>
            <person name="Gladieux P."/>
            <person name="Thoren M.H."/>
            <person name="Johannesson H."/>
        </authorList>
    </citation>
    <scope>NUCLEOTIDE SEQUENCE</scope>
    <source>
        <strain evidence="12">CBS 118394</strain>
    </source>
</reference>